<reference evidence="2 3" key="1">
    <citation type="journal article" date="2010" name="Plant Cell">
        <title>The Chlorella variabilis NC64A genome reveals adaptation to photosymbiosis, coevolution with viruses, and cryptic sex.</title>
        <authorList>
            <person name="Blanc G."/>
            <person name="Duncan G."/>
            <person name="Agarkova I."/>
            <person name="Borodovsky M."/>
            <person name="Gurnon J."/>
            <person name="Kuo A."/>
            <person name="Lindquist E."/>
            <person name="Lucas S."/>
            <person name="Pangilinan J."/>
            <person name="Polle J."/>
            <person name="Salamov A."/>
            <person name="Terry A."/>
            <person name="Yamada T."/>
            <person name="Dunigan D.D."/>
            <person name="Grigoriev I.V."/>
            <person name="Claverie J.M."/>
            <person name="Van Etten J.L."/>
        </authorList>
    </citation>
    <scope>NUCLEOTIDE SEQUENCE [LARGE SCALE GENOMIC DNA]</scope>
    <source>
        <strain evidence="2 3">NC64A</strain>
    </source>
</reference>
<dbReference type="PANTHER" id="PTHR45431:SF3">
    <property type="entry name" value="RHODANESE-LIKE DOMAIN-CONTAINING PROTEIN 15, CHLOROPLASTIC"/>
    <property type="match status" value="1"/>
</dbReference>
<proteinExistence type="predicted"/>
<dbReference type="InterPro" id="IPR001763">
    <property type="entry name" value="Rhodanese-like_dom"/>
</dbReference>
<organism evidence="3">
    <name type="scientific">Chlorella variabilis</name>
    <name type="common">Green alga</name>
    <dbReference type="NCBI Taxonomy" id="554065"/>
    <lineage>
        <taxon>Eukaryota</taxon>
        <taxon>Viridiplantae</taxon>
        <taxon>Chlorophyta</taxon>
        <taxon>core chlorophytes</taxon>
        <taxon>Trebouxiophyceae</taxon>
        <taxon>Chlorellales</taxon>
        <taxon>Chlorellaceae</taxon>
        <taxon>Chlorella clade</taxon>
        <taxon>Chlorella</taxon>
    </lineage>
</organism>
<dbReference type="STRING" id="554065.E1ZKE9"/>
<evidence type="ECO:0000313" key="2">
    <source>
        <dbReference type="EMBL" id="EFN53679.1"/>
    </source>
</evidence>
<protein>
    <recommendedName>
        <fullName evidence="1">Rhodanese domain-containing protein</fullName>
    </recommendedName>
</protein>
<dbReference type="InterPro" id="IPR052367">
    <property type="entry name" value="Thiosulfate_ST/Rhodanese-like"/>
</dbReference>
<dbReference type="OrthoDB" id="508536at2759"/>
<dbReference type="eggNOG" id="KOG1530">
    <property type="taxonomic scope" value="Eukaryota"/>
</dbReference>
<name>E1ZKE9_CHLVA</name>
<dbReference type="EMBL" id="GL433850">
    <property type="protein sequence ID" value="EFN53679.1"/>
    <property type="molecule type" value="Genomic_DNA"/>
</dbReference>
<dbReference type="FunCoup" id="E1ZKE9">
    <property type="interactions" value="219"/>
</dbReference>
<dbReference type="InParanoid" id="E1ZKE9"/>
<dbReference type="OMA" id="HLVVGCN"/>
<feature type="domain" description="Rhodanese" evidence="1">
    <location>
        <begin position="11"/>
        <end position="102"/>
    </location>
</feature>
<dbReference type="PANTHER" id="PTHR45431">
    <property type="entry name" value="RHODANESE-LIKE DOMAIN-CONTAINING PROTEIN 15, CHLOROPLASTIC"/>
    <property type="match status" value="1"/>
</dbReference>
<evidence type="ECO:0000313" key="3">
    <source>
        <dbReference type="Proteomes" id="UP000008141"/>
    </source>
</evidence>
<dbReference type="InterPro" id="IPR036873">
    <property type="entry name" value="Rhodanese-like_dom_sf"/>
</dbReference>
<dbReference type="RefSeq" id="XP_005845781.1">
    <property type="nucleotide sequence ID" value="XM_005845719.1"/>
</dbReference>
<dbReference type="CDD" id="cd00158">
    <property type="entry name" value="RHOD"/>
    <property type="match status" value="1"/>
</dbReference>
<keyword evidence="3" id="KW-1185">Reference proteome</keyword>
<sequence length="106" mass="10849">NVDVQGASELVKGGVKYVDVRTAEEYAAGHPAGAANVPVFVKQGGGMAPNPDFLKQFEAACPDKAAQVCVGCQSGKRSEAAARMLADAGFSGVVNMEGGFSGELRM</sequence>
<dbReference type="GeneID" id="17353172"/>
<dbReference type="Pfam" id="PF00581">
    <property type="entry name" value="Rhodanese"/>
    <property type="match status" value="1"/>
</dbReference>
<dbReference type="AlphaFoldDB" id="E1ZKE9"/>
<gene>
    <name evidence="2" type="ORF">CHLNCDRAFT_25566</name>
</gene>
<dbReference type="PROSITE" id="PS50206">
    <property type="entry name" value="RHODANESE_3"/>
    <property type="match status" value="1"/>
</dbReference>
<dbReference type="KEGG" id="cvr:CHLNCDRAFT_25566"/>
<dbReference type="SUPFAM" id="SSF52821">
    <property type="entry name" value="Rhodanese/Cell cycle control phosphatase"/>
    <property type="match status" value="1"/>
</dbReference>
<dbReference type="Gene3D" id="3.40.250.10">
    <property type="entry name" value="Rhodanese-like domain"/>
    <property type="match status" value="1"/>
</dbReference>
<dbReference type="SMART" id="SM00450">
    <property type="entry name" value="RHOD"/>
    <property type="match status" value="1"/>
</dbReference>
<dbReference type="Proteomes" id="UP000008141">
    <property type="component" value="Unassembled WGS sequence"/>
</dbReference>
<accession>E1ZKE9</accession>
<feature type="non-terminal residue" evidence="2">
    <location>
        <position position="1"/>
    </location>
</feature>
<evidence type="ECO:0000259" key="1">
    <source>
        <dbReference type="PROSITE" id="PS50206"/>
    </source>
</evidence>